<evidence type="ECO:0000313" key="3">
    <source>
        <dbReference type="Proteomes" id="UP001055439"/>
    </source>
</evidence>
<evidence type="ECO:0000256" key="1">
    <source>
        <dbReference type="SAM" id="MobiDB-lite"/>
    </source>
</evidence>
<reference evidence="2" key="1">
    <citation type="submission" date="2022-05" db="EMBL/GenBank/DDBJ databases">
        <title>The Musa troglodytarum L. genome provides insights into the mechanism of non-climacteric behaviour and enrichment of carotenoids.</title>
        <authorList>
            <person name="Wang J."/>
        </authorList>
    </citation>
    <scope>NUCLEOTIDE SEQUENCE</scope>
    <source>
        <tissue evidence="2">Leaf</tissue>
    </source>
</reference>
<dbReference type="AlphaFoldDB" id="A0A9E7HIQ4"/>
<protein>
    <submittedName>
        <fullName evidence="2">BAAT / Acyl-CoA thioester hydrolase C terminal</fullName>
    </submittedName>
</protein>
<dbReference type="PANTHER" id="PTHR42886">
    <property type="entry name" value="RE40534P-RELATED"/>
    <property type="match status" value="1"/>
</dbReference>
<organism evidence="2 3">
    <name type="scientific">Musa troglodytarum</name>
    <name type="common">fe'i banana</name>
    <dbReference type="NCBI Taxonomy" id="320322"/>
    <lineage>
        <taxon>Eukaryota</taxon>
        <taxon>Viridiplantae</taxon>
        <taxon>Streptophyta</taxon>
        <taxon>Embryophyta</taxon>
        <taxon>Tracheophyta</taxon>
        <taxon>Spermatophyta</taxon>
        <taxon>Magnoliopsida</taxon>
        <taxon>Liliopsida</taxon>
        <taxon>Zingiberales</taxon>
        <taxon>Musaceae</taxon>
        <taxon>Musa</taxon>
    </lineage>
</organism>
<accession>A0A9E7HIQ4</accession>
<keyword evidence="3" id="KW-1185">Reference proteome</keyword>
<dbReference type="SUPFAM" id="SSF53474">
    <property type="entry name" value="alpha/beta-Hydrolases"/>
    <property type="match status" value="1"/>
</dbReference>
<name>A0A9E7HIQ4_9LILI</name>
<dbReference type="Proteomes" id="UP001055439">
    <property type="component" value="Chromosome 8"/>
</dbReference>
<dbReference type="InterPro" id="IPR029058">
    <property type="entry name" value="AB_hydrolase_fold"/>
</dbReference>
<dbReference type="PANTHER" id="PTHR42886:SF53">
    <property type="entry name" value="ALPHA_BETA-HYDROLASES SUPERFAMILY PROTEIN"/>
    <property type="match status" value="1"/>
</dbReference>
<dbReference type="EMBL" id="CP097510">
    <property type="protein sequence ID" value="URE33925.1"/>
    <property type="molecule type" value="Genomic_DNA"/>
</dbReference>
<dbReference type="OrthoDB" id="9988524at2759"/>
<keyword evidence="2" id="KW-0378">Hydrolase</keyword>
<evidence type="ECO:0000313" key="2">
    <source>
        <dbReference type="EMBL" id="URE33925.1"/>
    </source>
</evidence>
<gene>
    <name evidence="2" type="ORF">MUK42_13043</name>
</gene>
<sequence>MVAPSSLPATLGLPPPSNYASSLSAKPQSLSSVLRCSSPPASLRSRAPVAAGEAFRSDQTLDATQVDEKPAVAATPLGVNADADKFIFSGEPAAFFKRPITQISSSQIEVSSVSQQKVVIRNTHGENLVGILHEAGSWELAVLCHGFRSSKESKTIMKLADALVSENVSVFRFDFAGNGDSDGSFQYGVAVEIEACDTNLRFLSSVVFCEQKRDHGNAEFFAAHYSTSQLQDANATLGCSSLCLTEVSEGNNGTCDLLGYVSVDLYDGLTVGRTAWVGGTLWPGHDRALLTHLVLQAPF</sequence>
<feature type="region of interest" description="Disordered" evidence="1">
    <location>
        <begin position="1"/>
        <end position="24"/>
    </location>
</feature>
<proteinExistence type="predicted"/>
<dbReference type="GO" id="GO:0016787">
    <property type="term" value="F:hydrolase activity"/>
    <property type="evidence" value="ECO:0007669"/>
    <property type="project" value="UniProtKB-KW"/>
</dbReference>
<dbReference type="Gene3D" id="3.40.50.1820">
    <property type="entry name" value="alpha/beta hydrolase"/>
    <property type="match status" value="1"/>
</dbReference>